<dbReference type="InterPro" id="IPR025597">
    <property type="entry name" value="DUF4345"/>
</dbReference>
<dbReference type="Pfam" id="PF14248">
    <property type="entry name" value="DUF4345"/>
    <property type="match status" value="1"/>
</dbReference>
<feature type="transmembrane region" description="Helical" evidence="1">
    <location>
        <begin position="7"/>
        <end position="24"/>
    </location>
</feature>
<evidence type="ECO:0000313" key="3">
    <source>
        <dbReference type="Proteomes" id="UP000441399"/>
    </source>
</evidence>
<gene>
    <name evidence="2" type="ORF">OPDIPICF_00428</name>
</gene>
<reference evidence="2 3" key="1">
    <citation type="submission" date="2019-11" db="EMBL/GenBank/DDBJ databases">
        <authorList>
            <person name="Holert J."/>
        </authorList>
    </citation>
    <scope>NUCLEOTIDE SEQUENCE [LARGE SCALE GENOMIC DNA]</scope>
    <source>
        <strain evidence="2">SB11_3</strain>
    </source>
</reference>
<sequence>MLIAKIILFISGAVWLGYGGWLFVDPKGLAYMGFGLDNWSAIVEVQAMYGAVEFMLGVFAMMGIINPKRYMHSALVVWTFIFAGLVVGRIVGIAQWGGDWWLTFGAEGLPAGYNPGALWFYEVPSLILCLIALKQTHKLPELN</sequence>
<dbReference type="EMBL" id="CACSIO010000001">
    <property type="protein sequence ID" value="CAA0082555.1"/>
    <property type="molecule type" value="Genomic_DNA"/>
</dbReference>
<evidence type="ECO:0000256" key="1">
    <source>
        <dbReference type="SAM" id="Phobius"/>
    </source>
</evidence>
<dbReference type="AlphaFoldDB" id="A0A5S9N1B0"/>
<keyword evidence="1" id="KW-1133">Transmembrane helix</keyword>
<dbReference type="Proteomes" id="UP000441399">
    <property type="component" value="Unassembled WGS sequence"/>
</dbReference>
<keyword evidence="3" id="KW-1185">Reference proteome</keyword>
<feature type="transmembrane region" description="Helical" evidence="1">
    <location>
        <begin position="116"/>
        <end position="133"/>
    </location>
</feature>
<accession>A0A5S9N1B0</accession>
<organism evidence="2 3">
    <name type="scientific">BD1-7 clade bacterium</name>
    <dbReference type="NCBI Taxonomy" id="2029982"/>
    <lineage>
        <taxon>Bacteria</taxon>
        <taxon>Pseudomonadati</taxon>
        <taxon>Pseudomonadota</taxon>
        <taxon>Gammaproteobacteria</taxon>
        <taxon>Cellvibrionales</taxon>
        <taxon>Spongiibacteraceae</taxon>
        <taxon>BD1-7 clade</taxon>
    </lineage>
</organism>
<evidence type="ECO:0000313" key="2">
    <source>
        <dbReference type="EMBL" id="CAA0082555.1"/>
    </source>
</evidence>
<dbReference type="OrthoDB" id="6198390at2"/>
<protein>
    <recommendedName>
        <fullName evidence="4">DUF3995 domain-containing protein</fullName>
    </recommendedName>
</protein>
<feature type="transmembrane region" description="Helical" evidence="1">
    <location>
        <begin position="74"/>
        <end position="96"/>
    </location>
</feature>
<proteinExistence type="predicted"/>
<keyword evidence="1" id="KW-0472">Membrane</keyword>
<name>A0A5S9N1B0_9GAMM</name>
<evidence type="ECO:0008006" key="4">
    <source>
        <dbReference type="Google" id="ProtNLM"/>
    </source>
</evidence>
<keyword evidence="1" id="KW-0812">Transmembrane</keyword>
<feature type="transmembrane region" description="Helical" evidence="1">
    <location>
        <begin position="39"/>
        <end position="62"/>
    </location>
</feature>